<accession>A0AAV2YWA7</accession>
<keyword evidence="3" id="KW-1185">Reference proteome</keyword>
<dbReference type="Proteomes" id="UP001146120">
    <property type="component" value="Unassembled WGS sequence"/>
</dbReference>
<sequence length="204" mass="23151">MARNHRERRLIKDVCYTREEIQDILRNLVFNATTVLAQHNVSYFLESGTLLGSFREQGLIKHDVDGDLGIDVAGYEYLRHNKVEVPPEYIFGVFNSTANPRQGGDIQLPIRLIHIPSALYVDVFVFLDWDGKDGEPLVGPLASVCFLGCVGCRSVPGGKELRMPRDWVYPLVDCPFEGRTMKCPNQSDKYLKYMCGPSYMKSDK</sequence>
<dbReference type="InterPro" id="IPR052942">
    <property type="entry name" value="LPS_cholinephosphotransferase"/>
</dbReference>
<dbReference type="GO" id="GO:0009100">
    <property type="term" value="P:glycoprotein metabolic process"/>
    <property type="evidence" value="ECO:0007669"/>
    <property type="project" value="UniProtKB-ARBA"/>
</dbReference>
<dbReference type="PANTHER" id="PTHR43404">
    <property type="entry name" value="LIPOPOLYSACCHARIDE CHOLINEPHOSPHOTRANSFERASE LICD"/>
    <property type="match status" value="1"/>
</dbReference>
<protein>
    <recommendedName>
        <fullName evidence="1">LicD/FKTN/FKRP nucleotidyltransferase domain-containing protein</fullName>
    </recommendedName>
</protein>
<dbReference type="EMBL" id="DAKRPA010000085">
    <property type="protein sequence ID" value="DAZ99352.1"/>
    <property type="molecule type" value="Genomic_DNA"/>
</dbReference>
<gene>
    <name evidence="2" type="ORF">N0F65_005203</name>
</gene>
<organism evidence="2 3">
    <name type="scientific">Lagenidium giganteum</name>
    <dbReference type="NCBI Taxonomy" id="4803"/>
    <lineage>
        <taxon>Eukaryota</taxon>
        <taxon>Sar</taxon>
        <taxon>Stramenopiles</taxon>
        <taxon>Oomycota</taxon>
        <taxon>Peronosporomycetes</taxon>
        <taxon>Pythiales</taxon>
        <taxon>Pythiaceae</taxon>
    </lineage>
</organism>
<reference evidence="2" key="1">
    <citation type="submission" date="2022-11" db="EMBL/GenBank/DDBJ databases">
        <authorList>
            <person name="Morgan W.R."/>
            <person name="Tartar A."/>
        </authorList>
    </citation>
    <scope>NUCLEOTIDE SEQUENCE</scope>
    <source>
        <strain evidence="2">ARSEF 373</strain>
    </source>
</reference>
<evidence type="ECO:0000313" key="3">
    <source>
        <dbReference type="Proteomes" id="UP001146120"/>
    </source>
</evidence>
<dbReference type="InterPro" id="IPR007074">
    <property type="entry name" value="LicD/FKTN/FKRP_NTP_transf"/>
</dbReference>
<dbReference type="PANTHER" id="PTHR43404:SF1">
    <property type="entry name" value="MNN4P"/>
    <property type="match status" value="1"/>
</dbReference>
<comment type="caution">
    <text evidence="2">The sequence shown here is derived from an EMBL/GenBank/DDBJ whole genome shotgun (WGS) entry which is preliminary data.</text>
</comment>
<evidence type="ECO:0000259" key="1">
    <source>
        <dbReference type="Pfam" id="PF04991"/>
    </source>
</evidence>
<proteinExistence type="predicted"/>
<evidence type="ECO:0000313" key="2">
    <source>
        <dbReference type="EMBL" id="DAZ99352.1"/>
    </source>
</evidence>
<dbReference type="Pfam" id="PF04991">
    <property type="entry name" value="LicD"/>
    <property type="match status" value="1"/>
</dbReference>
<feature type="domain" description="LicD/FKTN/FKRP nucleotidyltransferase" evidence="1">
    <location>
        <begin position="38"/>
        <end position="86"/>
    </location>
</feature>
<dbReference type="AlphaFoldDB" id="A0AAV2YWA7"/>
<reference evidence="2" key="2">
    <citation type="journal article" date="2023" name="Microbiol Resour">
        <title>Decontamination and Annotation of the Draft Genome Sequence of the Oomycete Lagenidium giganteum ARSEF 373.</title>
        <authorList>
            <person name="Morgan W.R."/>
            <person name="Tartar A."/>
        </authorList>
    </citation>
    <scope>NUCLEOTIDE SEQUENCE</scope>
    <source>
        <strain evidence="2">ARSEF 373</strain>
    </source>
</reference>
<name>A0AAV2YWA7_9STRA</name>